<dbReference type="STRING" id="1423734.FC83_GL002120"/>
<sequence>MPLIRPLITNIRTSTDLHSLIFQLELTDGTVGYTDGTVGYGEAAENVKLTGENLATMATYAQNWAVELKGLEVAVALQKITHEPTYHAARYGIETALVDAIARAQQLAMRSYLKLPGTSMTLADDTTISIMDTAATKAATQRVIAAGYKHIKYKVSDAPSEIDRILSIQDLLPEDVTLRIDPNQTWSYAAAVTAMKRLQQATFKLAFIEQPVPVGQLEALRKLRQNSSIPIVADEAVFGFTDAQQIILGGYADMINIKLIKCGGPLEAIKIANFAAEHHANCLFGCTAEVNVALTMAACLSAGLKNVKYIDLDGLDYITAPPFTGGIISGNGQITLPRAPGLGLDLVADSTYLSKIL</sequence>
<dbReference type="InterPro" id="IPR013342">
    <property type="entry name" value="Mandelate_racemase_C"/>
</dbReference>
<evidence type="ECO:0000259" key="5">
    <source>
        <dbReference type="SMART" id="SM00922"/>
    </source>
</evidence>
<feature type="domain" description="Mandelate racemase/muconate lactonizing enzyme C-terminal" evidence="5">
    <location>
        <begin position="133"/>
        <end position="230"/>
    </location>
</feature>
<dbReference type="EMBL" id="AZGA01000024">
    <property type="protein sequence ID" value="KRM34635.1"/>
    <property type="molecule type" value="Genomic_DNA"/>
</dbReference>
<dbReference type="SUPFAM" id="SSF54826">
    <property type="entry name" value="Enolase N-terminal domain-like"/>
    <property type="match status" value="1"/>
</dbReference>
<dbReference type="Pfam" id="PF13378">
    <property type="entry name" value="MR_MLE_C"/>
    <property type="match status" value="1"/>
</dbReference>
<dbReference type="Proteomes" id="UP000051236">
    <property type="component" value="Unassembled WGS sequence"/>
</dbReference>
<dbReference type="PANTHER" id="PTHR48073">
    <property type="entry name" value="O-SUCCINYLBENZOATE SYNTHASE-RELATED"/>
    <property type="match status" value="1"/>
</dbReference>
<dbReference type="Gene3D" id="3.20.20.120">
    <property type="entry name" value="Enolase-like C-terminal domain"/>
    <property type="match status" value="1"/>
</dbReference>
<keyword evidence="2" id="KW-0479">Metal-binding</keyword>
<dbReference type="GO" id="GO:0046872">
    <property type="term" value="F:metal ion binding"/>
    <property type="evidence" value="ECO:0007669"/>
    <property type="project" value="UniProtKB-KW"/>
</dbReference>
<dbReference type="AlphaFoldDB" id="A0A0R1Y2V7"/>
<keyword evidence="7" id="KW-1185">Reference proteome</keyword>
<evidence type="ECO:0000313" key="6">
    <source>
        <dbReference type="EMBL" id="KRM34635.1"/>
    </source>
</evidence>
<comment type="similarity">
    <text evidence="1">Belongs to the mandelate racemase/muconate lactonizing enzyme family.</text>
</comment>
<dbReference type="InterPro" id="IPR013341">
    <property type="entry name" value="Mandelate_racemase_N_dom"/>
</dbReference>
<gene>
    <name evidence="6" type="ORF">FC83_GL002120</name>
</gene>
<dbReference type="PANTHER" id="PTHR48073:SF2">
    <property type="entry name" value="O-SUCCINYLBENZOATE SYNTHASE"/>
    <property type="match status" value="1"/>
</dbReference>
<organism evidence="6 7">
    <name type="scientific">Agrilactobacillus composti DSM 18527 = JCM 14202</name>
    <dbReference type="NCBI Taxonomy" id="1423734"/>
    <lineage>
        <taxon>Bacteria</taxon>
        <taxon>Bacillati</taxon>
        <taxon>Bacillota</taxon>
        <taxon>Bacilli</taxon>
        <taxon>Lactobacillales</taxon>
        <taxon>Lactobacillaceae</taxon>
        <taxon>Agrilactobacillus</taxon>
    </lineage>
</organism>
<keyword evidence="4" id="KW-0413">Isomerase</keyword>
<comment type="caution">
    <text evidence="6">The sequence shown here is derived from an EMBL/GenBank/DDBJ whole genome shotgun (WGS) entry which is preliminary data.</text>
</comment>
<evidence type="ECO:0000256" key="1">
    <source>
        <dbReference type="ARBA" id="ARBA00008031"/>
    </source>
</evidence>
<dbReference type="Gene3D" id="3.30.390.10">
    <property type="entry name" value="Enolase-like, N-terminal domain"/>
    <property type="match status" value="1"/>
</dbReference>
<evidence type="ECO:0000256" key="3">
    <source>
        <dbReference type="ARBA" id="ARBA00022842"/>
    </source>
</evidence>
<accession>A0A0R1Y2V7</accession>
<dbReference type="GO" id="GO:0016854">
    <property type="term" value="F:racemase and epimerase activity"/>
    <property type="evidence" value="ECO:0007669"/>
    <property type="project" value="UniProtKB-ARBA"/>
</dbReference>
<dbReference type="SMART" id="SM00922">
    <property type="entry name" value="MR_MLE"/>
    <property type="match status" value="1"/>
</dbReference>
<name>A0A0R1Y2V7_9LACO</name>
<dbReference type="PATRIC" id="fig|1423734.3.peg.2142"/>
<reference evidence="6 7" key="1">
    <citation type="journal article" date="2015" name="Genome Announc.">
        <title>Expanding the biotechnology potential of lactobacilli through comparative genomics of 213 strains and associated genera.</title>
        <authorList>
            <person name="Sun Z."/>
            <person name="Harris H.M."/>
            <person name="McCann A."/>
            <person name="Guo C."/>
            <person name="Argimon S."/>
            <person name="Zhang W."/>
            <person name="Yang X."/>
            <person name="Jeffery I.B."/>
            <person name="Cooney J.C."/>
            <person name="Kagawa T.F."/>
            <person name="Liu W."/>
            <person name="Song Y."/>
            <person name="Salvetti E."/>
            <person name="Wrobel A."/>
            <person name="Rasinkangas P."/>
            <person name="Parkhill J."/>
            <person name="Rea M.C."/>
            <person name="O'Sullivan O."/>
            <person name="Ritari J."/>
            <person name="Douillard F.P."/>
            <person name="Paul Ross R."/>
            <person name="Yang R."/>
            <person name="Briner A.E."/>
            <person name="Felis G.E."/>
            <person name="de Vos W.M."/>
            <person name="Barrangou R."/>
            <person name="Klaenhammer T.R."/>
            <person name="Caufield P.W."/>
            <person name="Cui Y."/>
            <person name="Zhang H."/>
            <person name="O'Toole P.W."/>
        </authorList>
    </citation>
    <scope>NUCLEOTIDE SEQUENCE [LARGE SCALE GENOMIC DNA]</scope>
    <source>
        <strain evidence="6 7">DSM 18527</strain>
    </source>
</reference>
<protein>
    <submittedName>
        <fullName evidence="6">Mandelate racemase muconate lactonizing protein</fullName>
    </submittedName>
</protein>
<keyword evidence="3" id="KW-0460">Magnesium</keyword>
<dbReference type="InterPro" id="IPR029065">
    <property type="entry name" value="Enolase_C-like"/>
</dbReference>
<evidence type="ECO:0000313" key="7">
    <source>
        <dbReference type="Proteomes" id="UP000051236"/>
    </source>
</evidence>
<dbReference type="SUPFAM" id="SSF51604">
    <property type="entry name" value="Enolase C-terminal domain-like"/>
    <property type="match status" value="1"/>
</dbReference>
<proteinExistence type="inferred from homology"/>
<dbReference type="SFLD" id="SFLDG00180">
    <property type="entry name" value="muconate_cycloisomerase"/>
    <property type="match status" value="1"/>
</dbReference>
<evidence type="ECO:0000256" key="4">
    <source>
        <dbReference type="ARBA" id="ARBA00023235"/>
    </source>
</evidence>
<evidence type="ECO:0000256" key="2">
    <source>
        <dbReference type="ARBA" id="ARBA00022723"/>
    </source>
</evidence>
<dbReference type="InterPro" id="IPR029017">
    <property type="entry name" value="Enolase-like_N"/>
</dbReference>
<dbReference type="InterPro" id="IPR036849">
    <property type="entry name" value="Enolase-like_C_sf"/>
</dbReference>
<dbReference type="eggNOG" id="COG4948">
    <property type="taxonomic scope" value="Bacteria"/>
</dbReference>
<dbReference type="Pfam" id="PF02746">
    <property type="entry name" value="MR_MLE_N"/>
    <property type="match status" value="1"/>
</dbReference>
<dbReference type="SFLD" id="SFLDS00001">
    <property type="entry name" value="Enolase"/>
    <property type="match status" value="1"/>
</dbReference>